<evidence type="ECO:0000313" key="2">
    <source>
        <dbReference type="EMBL" id="MFC4203187.1"/>
    </source>
</evidence>
<keyword evidence="2" id="KW-0012">Acyltransferase</keyword>
<dbReference type="Proteomes" id="UP001595848">
    <property type="component" value="Unassembled WGS sequence"/>
</dbReference>
<name>A0ABV8P6C2_9BURK</name>
<proteinExistence type="predicted"/>
<dbReference type="EC" id="2.3.2.-" evidence="2"/>
<evidence type="ECO:0000313" key="3">
    <source>
        <dbReference type="Proteomes" id="UP001595848"/>
    </source>
</evidence>
<dbReference type="Pfam" id="PF06094">
    <property type="entry name" value="GGACT"/>
    <property type="match status" value="1"/>
</dbReference>
<keyword evidence="3" id="KW-1185">Reference proteome</keyword>
<organism evidence="2 3">
    <name type="scientific">Candidimonas humi</name>
    <dbReference type="NCBI Taxonomy" id="683355"/>
    <lineage>
        <taxon>Bacteria</taxon>
        <taxon>Pseudomonadati</taxon>
        <taxon>Pseudomonadota</taxon>
        <taxon>Betaproteobacteria</taxon>
        <taxon>Burkholderiales</taxon>
        <taxon>Alcaligenaceae</taxon>
        <taxon>Candidimonas</taxon>
    </lineage>
</organism>
<protein>
    <submittedName>
        <fullName evidence="2">Gamma-glutamylcyclotransferase family protein</fullName>
        <ecNumber evidence="2">2.3.2.-</ecNumber>
    </submittedName>
</protein>
<dbReference type="InterPro" id="IPR009288">
    <property type="entry name" value="AIG2-like_dom"/>
</dbReference>
<dbReference type="InterPro" id="IPR013024">
    <property type="entry name" value="GGCT-like"/>
</dbReference>
<comment type="caution">
    <text evidence="2">The sequence shown here is derived from an EMBL/GenBank/DDBJ whole genome shotgun (WGS) entry which is preliminary data.</text>
</comment>
<dbReference type="CDD" id="cd06661">
    <property type="entry name" value="GGCT_like"/>
    <property type="match status" value="1"/>
</dbReference>
<gene>
    <name evidence="2" type="ORF">ACFOY1_19730</name>
</gene>
<dbReference type="EMBL" id="JBHSBV010000009">
    <property type="protein sequence ID" value="MFC4203187.1"/>
    <property type="molecule type" value="Genomic_DNA"/>
</dbReference>
<dbReference type="RefSeq" id="WP_217963016.1">
    <property type="nucleotide sequence ID" value="NZ_JAHTBN010000001.1"/>
</dbReference>
<dbReference type="GO" id="GO:0016746">
    <property type="term" value="F:acyltransferase activity"/>
    <property type="evidence" value="ECO:0007669"/>
    <property type="project" value="UniProtKB-KW"/>
</dbReference>
<accession>A0ABV8P6C2</accession>
<keyword evidence="2" id="KW-0808">Transferase</keyword>
<reference evidence="3" key="1">
    <citation type="journal article" date="2019" name="Int. J. Syst. Evol. Microbiol.">
        <title>The Global Catalogue of Microorganisms (GCM) 10K type strain sequencing project: providing services to taxonomists for standard genome sequencing and annotation.</title>
        <authorList>
            <consortium name="The Broad Institute Genomics Platform"/>
            <consortium name="The Broad Institute Genome Sequencing Center for Infectious Disease"/>
            <person name="Wu L."/>
            <person name="Ma J."/>
        </authorList>
    </citation>
    <scope>NUCLEOTIDE SEQUENCE [LARGE SCALE GENOMIC DNA]</scope>
    <source>
        <strain evidence="3">LMG 24813</strain>
    </source>
</reference>
<evidence type="ECO:0000259" key="1">
    <source>
        <dbReference type="Pfam" id="PF06094"/>
    </source>
</evidence>
<feature type="domain" description="Gamma-glutamylcyclotransferase AIG2-like" evidence="1">
    <location>
        <begin position="11"/>
        <end position="116"/>
    </location>
</feature>
<sequence length="117" mass="13082">MGTPQERNVLLFSYGTLQLETVQIESFGRLLEGEDDAMPGYSRAMVEITDPEVLRKSGQKYHPIVTATGNPADEVPGKVFRITQAELAAADSYEVSDYKREQVRLKSGKNAWVYVRA</sequence>